<name>A0A1M7I953_9FIRM</name>
<reference evidence="2" key="1">
    <citation type="submission" date="2016-11" db="EMBL/GenBank/DDBJ databases">
        <authorList>
            <person name="Varghese N."/>
            <person name="Submissions S."/>
        </authorList>
    </citation>
    <scope>NUCLEOTIDE SEQUENCE [LARGE SCALE GENOMIC DNA]</scope>
    <source>
        <strain evidence="2">DSM 18802</strain>
    </source>
</reference>
<keyword evidence="2" id="KW-1185">Reference proteome</keyword>
<evidence type="ECO:0000313" key="2">
    <source>
        <dbReference type="Proteomes" id="UP000184375"/>
    </source>
</evidence>
<evidence type="ECO:0000313" key="1">
    <source>
        <dbReference type="EMBL" id="SHM37274.1"/>
    </source>
</evidence>
<protein>
    <submittedName>
        <fullName evidence="1">Peptidase family U32</fullName>
    </submittedName>
</protein>
<dbReference type="RefSeq" id="WP_073255265.1">
    <property type="nucleotide sequence ID" value="NZ_FRCR01000004.1"/>
</dbReference>
<dbReference type="OrthoDB" id="244056at2"/>
<dbReference type="EMBL" id="FRCR01000004">
    <property type="protein sequence ID" value="SHM37274.1"/>
    <property type="molecule type" value="Genomic_DNA"/>
</dbReference>
<sequence>MFDKTREFMKKLGLPEGDLYNLPTSTKKFPDGADYRLEVPTVNSAAAFKALMEEAERLGITINRVDETYGCFRHTLEELKEYIAIAKYYRVELNISVGPRATYDTSATRLSQQGVRIGYRLRGMEQIVRAVEDVKRIAEVGGRGVLVYDEGLLWVLNEMRKAGELPKNMHFKMSAHAGHGNPASFKLLASLGADSINPVRDMTLPMIAALRAAVDVPIDVHTDNPPGSGGFIRVYEAPEMVRIGAPIHLKTGNSVVSGHGELTTAENGRAMAKQAAIVKEMVEKYYPQAVQSKAGTPDMAIPE</sequence>
<accession>A0A1M7I953</accession>
<proteinExistence type="predicted"/>
<gene>
    <name evidence="1" type="ORF">SAMN05660826_00893</name>
</gene>
<organism evidence="1 2">
    <name type="scientific">Caldanaerovirga acetigignens</name>
    <dbReference type="NCBI Taxonomy" id="447595"/>
    <lineage>
        <taxon>Bacteria</taxon>
        <taxon>Bacillati</taxon>
        <taxon>Bacillota</taxon>
        <taxon>Clostridia</taxon>
        <taxon>Thermosediminibacterales</taxon>
        <taxon>Thermosediminibacteraceae</taxon>
        <taxon>Caldanaerovirga</taxon>
    </lineage>
</organism>
<dbReference type="AlphaFoldDB" id="A0A1M7I953"/>
<dbReference type="STRING" id="447595.SAMN05660826_00893"/>
<dbReference type="Proteomes" id="UP000184375">
    <property type="component" value="Unassembled WGS sequence"/>
</dbReference>